<dbReference type="CDD" id="cd06008">
    <property type="entry name" value="NF-X1-zinc-finger"/>
    <property type="match status" value="1"/>
</dbReference>
<dbReference type="EMBL" id="BGZK01006435">
    <property type="protein sequence ID" value="GBO98777.1"/>
    <property type="molecule type" value="Genomic_DNA"/>
</dbReference>
<dbReference type="GO" id="GO:0000122">
    <property type="term" value="P:negative regulation of transcription by RNA polymerase II"/>
    <property type="evidence" value="ECO:0007669"/>
    <property type="project" value="TreeGrafter"/>
</dbReference>
<dbReference type="STRING" id="151549.A0A4C1SC66"/>
<dbReference type="GO" id="GO:0000981">
    <property type="term" value="F:DNA-binding transcription factor activity, RNA polymerase II-specific"/>
    <property type="evidence" value="ECO:0007669"/>
    <property type="project" value="TreeGrafter"/>
</dbReference>
<evidence type="ECO:0000313" key="1">
    <source>
        <dbReference type="EMBL" id="GBO98777.1"/>
    </source>
</evidence>
<dbReference type="AlphaFoldDB" id="A0A4C1SC66"/>
<sequence length="285" mass="31439">MQHNLASTQQTKSPVGSFIDETFAKESQNSNYDNVFGLVHGISGSNTNISANGNKTTNFNSNVNTAVSESNKIHQQQLKQQQQYNCIIKWVSASKSDDGWRCPACQNVEKDVPHDYYCFCGKLKNPTNNRQDIASCGEVCGRVEGCSHSCTLNVIQGLVPCQAQVKRECGCGKSATKENALLQGESRTKCHCSKQERQVTCTRESHDKHNYSCGKTCGKDLSCGNHKCKDCCHPNECRPRKLSPDYVTSVLGKMPIDTEQRTSCLDPIPVCGGVCGKTFKMWQGH</sequence>
<reference evidence="1 2" key="1">
    <citation type="journal article" date="2019" name="Commun. Biol.">
        <title>The bagworm genome reveals a unique fibroin gene that provides high tensile strength.</title>
        <authorList>
            <person name="Kono N."/>
            <person name="Nakamura H."/>
            <person name="Ohtoshi R."/>
            <person name="Tomita M."/>
            <person name="Numata K."/>
            <person name="Arakawa K."/>
        </authorList>
    </citation>
    <scope>NUCLEOTIDE SEQUENCE [LARGE SCALE GENOMIC DNA]</scope>
</reference>
<dbReference type="GO" id="GO:0000977">
    <property type="term" value="F:RNA polymerase II transcription regulatory region sequence-specific DNA binding"/>
    <property type="evidence" value="ECO:0007669"/>
    <property type="project" value="TreeGrafter"/>
</dbReference>
<accession>A0A4C1SC66</accession>
<evidence type="ECO:0000313" key="2">
    <source>
        <dbReference type="Proteomes" id="UP000299102"/>
    </source>
</evidence>
<protein>
    <submittedName>
        <fullName evidence="1">Protein shuttle craft</fullName>
    </submittedName>
</protein>
<comment type="caution">
    <text evidence="1">The sequence shown here is derived from an EMBL/GenBank/DDBJ whole genome shotgun (WGS) entry which is preliminary data.</text>
</comment>
<name>A0A4C1SC66_EUMVA</name>
<dbReference type="InterPro" id="IPR034078">
    <property type="entry name" value="NFX1_fam"/>
</dbReference>
<dbReference type="PANTHER" id="PTHR12360">
    <property type="entry name" value="NUCLEAR TRANSCRIPTION FACTOR, X-BOX BINDING 1 NFX1"/>
    <property type="match status" value="1"/>
</dbReference>
<proteinExistence type="predicted"/>
<dbReference type="Proteomes" id="UP000299102">
    <property type="component" value="Unassembled WGS sequence"/>
</dbReference>
<gene>
    <name evidence="1" type="primary">stc</name>
    <name evidence="1" type="ORF">EVAR_72255_1</name>
</gene>
<keyword evidence="2" id="KW-1185">Reference proteome</keyword>
<dbReference type="OrthoDB" id="6512771at2759"/>
<dbReference type="GO" id="GO:0005634">
    <property type="term" value="C:nucleus"/>
    <property type="evidence" value="ECO:0007669"/>
    <property type="project" value="TreeGrafter"/>
</dbReference>
<organism evidence="1 2">
    <name type="scientific">Eumeta variegata</name>
    <name type="common">Bagworm moth</name>
    <name type="synonym">Eumeta japonica</name>
    <dbReference type="NCBI Taxonomy" id="151549"/>
    <lineage>
        <taxon>Eukaryota</taxon>
        <taxon>Metazoa</taxon>
        <taxon>Ecdysozoa</taxon>
        <taxon>Arthropoda</taxon>
        <taxon>Hexapoda</taxon>
        <taxon>Insecta</taxon>
        <taxon>Pterygota</taxon>
        <taxon>Neoptera</taxon>
        <taxon>Endopterygota</taxon>
        <taxon>Lepidoptera</taxon>
        <taxon>Glossata</taxon>
        <taxon>Ditrysia</taxon>
        <taxon>Tineoidea</taxon>
        <taxon>Psychidae</taxon>
        <taxon>Oiketicinae</taxon>
        <taxon>Eumeta</taxon>
    </lineage>
</organism>
<dbReference type="PANTHER" id="PTHR12360:SF12">
    <property type="entry name" value="TRANSCRIPTIONAL REPRESSOR NF-X1"/>
    <property type="match status" value="1"/>
</dbReference>